<evidence type="ECO:0000313" key="2">
    <source>
        <dbReference type="Proteomes" id="UP000652761"/>
    </source>
</evidence>
<proteinExistence type="predicted"/>
<name>A0A843VXT4_COLES</name>
<gene>
    <name evidence="1" type="ORF">Taro_030401</name>
</gene>
<organism evidence="1 2">
    <name type="scientific">Colocasia esculenta</name>
    <name type="common">Wild taro</name>
    <name type="synonym">Arum esculentum</name>
    <dbReference type="NCBI Taxonomy" id="4460"/>
    <lineage>
        <taxon>Eukaryota</taxon>
        <taxon>Viridiplantae</taxon>
        <taxon>Streptophyta</taxon>
        <taxon>Embryophyta</taxon>
        <taxon>Tracheophyta</taxon>
        <taxon>Spermatophyta</taxon>
        <taxon>Magnoliopsida</taxon>
        <taxon>Liliopsida</taxon>
        <taxon>Araceae</taxon>
        <taxon>Aroideae</taxon>
        <taxon>Colocasieae</taxon>
        <taxon>Colocasia</taxon>
    </lineage>
</organism>
<comment type="caution">
    <text evidence="1">The sequence shown here is derived from an EMBL/GenBank/DDBJ whole genome shotgun (WGS) entry which is preliminary data.</text>
</comment>
<protein>
    <submittedName>
        <fullName evidence="1">Uncharacterized protein</fullName>
    </submittedName>
</protein>
<reference evidence="1" key="1">
    <citation type="submission" date="2017-07" db="EMBL/GenBank/DDBJ databases">
        <title>Taro Niue Genome Assembly and Annotation.</title>
        <authorList>
            <person name="Atibalentja N."/>
            <person name="Keating K."/>
            <person name="Fields C.J."/>
        </authorList>
    </citation>
    <scope>NUCLEOTIDE SEQUENCE</scope>
    <source>
        <strain evidence="1">Niue_2</strain>
        <tissue evidence="1">Leaf</tissue>
    </source>
</reference>
<sequence length="74" mass="7966">MWINTGGLGRGSTCAVRQRGIRLQQSTSAFDFSSGSQQSNLAFDFSSRISQGIRLLNPRADDLCESEVGAVLSL</sequence>
<keyword evidence="2" id="KW-1185">Reference proteome</keyword>
<dbReference type="EMBL" id="NMUH01002087">
    <property type="protein sequence ID" value="MQL97704.1"/>
    <property type="molecule type" value="Genomic_DNA"/>
</dbReference>
<accession>A0A843VXT4</accession>
<evidence type="ECO:0000313" key="1">
    <source>
        <dbReference type="EMBL" id="MQL97704.1"/>
    </source>
</evidence>
<dbReference type="AlphaFoldDB" id="A0A843VXT4"/>
<dbReference type="Proteomes" id="UP000652761">
    <property type="component" value="Unassembled WGS sequence"/>
</dbReference>